<evidence type="ECO:0000313" key="4">
    <source>
        <dbReference type="EMBL" id="GMA40342.1"/>
    </source>
</evidence>
<feature type="compositionally biased region" description="Basic and acidic residues" evidence="1">
    <location>
        <begin position="344"/>
        <end position="353"/>
    </location>
</feature>
<organism evidence="4 5">
    <name type="scientific">Mobilicoccus caccae</name>
    <dbReference type="NCBI Taxonomy" id="1859295"/>
    <lineage>
        <taxon>Bacteria</taxon>
        <taxon>Bacillati</taxon>
        <taxon>Actinomycetota</taxon>
        <taxon>Actinomycetes</taxon>
        <taxon>Micrococcales</taxon>
        <taxon>Dermatophilaceae</taxon>
        <taxon>Mobilicoccus</taxon>
    </lineage>
</organism>
<feature type="transmembrane region" description="Helical" evidence="2">
    <location>
        <begin position="20"/>
        <end position="38"/>
    </location>
</feature>
<dbReference type="Pfam" id="PF04235">
    <property type="entry name" value="DUF418"/>
    <property type="match status" value="1"/>
</dbReference>
<dbReference type="InterPro" id="IPR052529">
    <property type="entry name" value="Bact_Transport_Assoc"/>
</dbReference>
<feature type="domain" description="DUF418" evidence="3">
    <location>
        <begin position="174"/>
        <end position="320"/>
    </location>
</feature>
<feature type="transmembrane region" description="Helical" evidence="2">
    <location>
        <begin position="151"/>
        <end position="170"/>
    </location>
</feature>
<name>A0ABQ6IUD3_9MICO</name>
<feature type="compositionally biased region" description="Low complexity" evidence="1">
    <location>
        <begin position="332"/>
        <end position="343"/>
    </location>
</feature>
<feature type="transmembrane region" description="Helical" evidence="2">
    <location>
        <begin position="97"/>
        <end position="118"/>
    </location>
</feature>
<comment type="caution">
    <text evidence="4">The sequence shown here is derived from an EMBL/GenBank/DDBJ whole genome shotgun (WGS) entry which is preliminary data.</text>
</comment>
<dbReference type="InterPro" id="IPR007349">
    <property type="entry name" value="DUF418"/>
</dbReference>
<accession>A0ABQ6IUD3</accession>
<evidence type="ECO:0000256" key="1">
    <source>
        <dbReference type="SAM" id="MobiDB-lite"/>
    </source>
</evidence>
<feature type="region of interest" description="Disordered" evidence="1">
    <location>
        <begin position="332"/>
        <end position="353"/>
    </location>
</feature>
<evidence type="ECO:0000313" key="5">
    <source>
        <dbReference type="Proteomes" id="UP001157126"/>
    </source>
</evidence>
<dbReference type="PANTHER" id="PTHR30590:SF2">
    <property type="entry name" value="INNER MEMBRANE PROTEIN"/>
    <property type="match status" value="1"/>
</dbReference>
<feature type="transmembrane region" description="Helical" evidence="2">
    <location>
        <begin position="214"/>
        <end position="233"/>
    </location>
</feature>
<dbReference type="RefSeq" id="WP_284304069.1">
    <property type="nucleotide sequence ID" value="NZ_BSUO01000001.1"/>
</dbReference>
<proteinExistence type="predicted"/>
<dbReference type="PANTHER" id="PTHR30590">
    <property type="entry name" value="INNER MEMBRANE PROTEIN"/>
    <property type="match status" value="1"/>
</dbReference>
<feature type="transmembrane region" description="Helical" evidence="2">
    <location>
        <begin position="254"/>
        <end position="274"/>
    </location>
</feature>
<protein>
    <recommendedName>
        <fullName evidence="3">DUF418 domain-containing protein</fullName>
    </recommendedName>
</protein>
<reference evidence="5" key="1">
    <citation type="journal article" date="2019" name="Int. J. Syst. Evol. Microbiol.">
        <title>The Global Catalogue of Microorganisms (GCM) 10K type strain sequencing project: providing services to taxonomists for standard genome sequencing and annotation.</title>
        <authorList>
            <consortium name="The Broad Institute Genomics Platform"/>
            <consortium name="The Broad Institute Genome Sequencing Center for Infectious Disease"/>
            <person name="Wu L."/>
            <person name="Ma J."/>
        </authorList>
    </citation>
    <scope>NUCLEOTIDE SEQUENCE [LARGE SCALE GENOMIC DNA]</scope>
    <source>
        <strain evidence="5">NBRC 113072</strain>
    </source>
</reference>
<evidence type="ECO:0000256" key="2">
    <source>
        <dbReference type="SAM" id="Phobius"/>
    </source>
</evidence>
<feature type="transmembrane region" description="Helical" evidence="2">
    <location>
        <begin position="191"/>
        <end position="208"/>
    </location>
</feature>
<feature type="transmembrane region" description="Helical" evidence="2">
    <location>
        <begin position="73"/>
        <end position="90"/>
    </location>
</feature>
<feature type="transmembrane region" description="Helical" evidence="2">
    <location>
        <begin position="286"/>
        <end position="308"/>
    </location>
</feature>
<sequence length="353" mass="38440">MPAWQSWTEQVLQQIAQGKFLGLLTLMFGIGLAIQADSAQRAGRRWPGPYLWRAALLLLDRLLHYLLVVEFDVLMGYAVTGAIVAYVITGSPRAQRIWIGVAASVHALLVAVFTLGLWSGRAGSLGGVPEPNPYREGSWWDLVLLRLDNAAIFRFEPVFLLFLGVAMFILGSRLYRAGLFVDAGAVLRRRLIAVGAVAFVVDLTLGVSNQNWLFLVRYGTAPIVALGLLALIAEVAGRGRPGWAGRRCAELGRVALSGYVLQNILATSLFYGWGLDLGSVPSIWRLPVTLAGFVLVSTVVLTAAHLWLRRFSRGPVEWLWVKGYDLLAGGTARPAAPARGLRAGPRERSRAST</sequence>
<dbReference type="Proteomes" id="UP001157126">
    <property type="component" value="Unassembled WGS sequence"/>
</dbReference>
<keyword evidence="2" id="KW-1133">Transmembrane helix</keyword>
<keyword evidence="5" id="KW-1185">Reference proteome</keyword>
<evidence type="ECO:0000259" key="3">
    <source>
        <dbReference type="Pfam" id="PF04235"/>
    </source>
</evidence>
<dbReference type="EMBL" id="BSUO01000001">
    <property type="protein sequence ID" value="GMA40342.1"/>
    <property type="molecule type" value="Genomic_DNA"/>
</dbReference>
<keyword evidence="2" id="KW-0812">Transmembrane</keyword>
<keyword evidence="2" id="KW-0472">Membrane</keyword>
<gene>
    <name evidence="4" type="ORF">GCM10025883_23870</name>
</gene>